<evidence type="ECO:0000259" key="13">
    <source>
        <dbReference type="Pfam" id="PF02776"/>
    </source>
</evidence>
<evidence type="ECO:0000313" key="14">
    <source>
        <dbReference type="EMBL" id="OHT47276.1"/>
    </source>
</evidence>
<dbReference type="InterPro" id="IPR047213">
    <property type="entry name" value="TPP_PYR_PDC_IPDC-like"/>
</dbReference>
<feature type="binding site" evidence="9">
    <location>
        <position position="476"/>
    </location>
    <ligand>
        <name>Mg(2+)</name>
        <dbReference type="ChEBI" id="CHEBI:18420"/>
    </ligand>
</feature>
<accession>A0A1S1JDT7</accession>
<evidence type="ECO:0000259" key="11">
    <source>
        <dbReference type="Pfam" id="PF00205"/>
    </source>
</evidence>
<dbReference type="InterPro" id="IPR012000">
    <property type="entry name" value="Thiamin_PyroP_enz_cen_dom"/>
</dbReference>
<comment type="caution">
    <text evidence="14">The sequence shown here is derived from an EMBL/GenBank/DDBJ whole genome shotgun (WGS) entry which is preliminary data.</text>
</comment>
<dbReference type="STRING" id="1278819.BHE19_20585"/>
<evidence type="ECO:0000313" key="15">
    <source>
        <dbReference type="EMBL" id="OXB14289.1"/>
    </source>
</evidence>
<dbReference type="PANTHER" id="PTHR43452">
    <property type="entry name" value="PYRUVATE DECARBOXYLASE"/>
    <property type="match status" value="1"/>
</dbReference>
<keyword evidence="7 10" id="KW-0786">Thiamine pyrophosphate</keyword>
<evidence type="ECO:0000256" key="3">
    <source>
        <dbReference type="ARBA" id="ARBA00007812"/>
    </source>
</evidence>
<reference evidence="14" key="2">
    <citation type="submission" date="2016-09" db="EMBL/GenBank/DDBJ databases">
        <authorList>
            <person name="Capua I."/>
            <person name="De Benedictis P."/>
            <person name="Joannis T."/>
            <person name="Lombin L.H."/>
            <person name="Cattoli G."/>
        </authorList>
    </citation>
    <scope>NUCLEOTIDE SEQUENCE [LARGE SCALE GENOMIC DNA]</scope>
    <source>
        <strain evidence="14">MSU</strain>
    </source>
</reference>
<dbReference type="InterPro" id="IPR029035">
    <property type="entry name" value="DHS-like_NAD/FAD-binding_dom"/>
</dbReference>
<evidence type="ECO:0000256" key="2">
    <source>
        <dbReference type="ARBA" id="ARBA00001964"/>
    </source>
</evidence>
<dbReference type="RefSeq" id="WP_070905563.1">
    <property type="nucleotide sequence ID" value="NZ_MIKE01000002.1"/>
</dbReference>
<keyword evidence="6 9" id="KW-0460">Magnesium</keyword>
<dbReference type="InterPro" id="IPR012110">
    <property type="entry name" value="PDC/IPDC-like"/>
</dbReference>
<dbReference type="GO" id="GO:0000287">
    <property type="term" value="F:magnesium ion binding"/>
    <property type="evidence" value="ECO:0007669"/>
    <property type="project" value="InterPro"/>
</dbReference>
<dbReference type="Pfam" id="PF02775">
    <property type="entry name" value="TPP_enzyme_C"/>
    <property type="match status" value="1"/>
</dbReference>
<evidence type="ECO:0000256" key="8">
    <source>
        <dbReference type="ARBA" id="ARBA00023239"/>
    </source>
</evidence>
<dbReference type="AlphaFoldDB" id="A0A1S1JDT7"/>
<evidence type="ECO:0000256" key="4">
    <source>
        <dbReference type="ARBA" id="ARBA00022723"/>
    </source>
</evidence>
<dbReference type="InterPro" id="IPR012001">
    <property type="entry name" value="Thiamin_PyroP_enz_TPP-bd_dom"/>
</dbReference>
<dbReference type="Proteomes" id="UP000180252">
    <property type="component" value="Unassembled WGS sequence"/>
</dbReference>
<reference evidence="15 17" key="3">
    <citation type="submission" date="2016-11" db="EMBL/GenBank/DDBJ databases">
        <title>Whole genomes of Flavobacteriaceae.</title>
        <authorList>
            <person name="Stine C."/>
            <person name="Li C."/>
            <person name="Tadesse D."/>
        </authorList>
    </citation>
    <scope>NUCLEOTIDE SEQUENCE [LARGE SCALE GENOMIC DNA]</scope>
    <source>
        <strain evidence="15 17">ATCC BAA-2541</strain>
    </source>
</reference>
<organism evidence="14 16">
    <name type="scientific">Flavobacterium tructae</name>
    <dbReference type="NCBI Taxonomy" id="1114873"/>
    <lineage>
        <taxon>Bacteria</taxon>
        <taxon>Pseudomonadati</taxon>
        <taxon>Bacteroidota</taxon>
        <taxon>Flavobacteriia</taxon>
        <taxon>Flavobacteriales</taxon>
        <taxon>Flavobacteriaceae</taxon>
        <taxon>Flavobacterium</taxon>
    </lineage>
</organism>
<dbReference type="InterPro" id="IPR011766">
    <property type="entry name" value="TPP_enzyme_TPP-bd"/>
</dbReference>
<keyword evidence="5" id="KW-0210">Decarboxylase</keyword>
<dbReference type="InterPro" id="IPR029061">
    <property type="entry name" value="THDP-binding"/>
</dbReference>
<dbReference type="Proteomes" id="UP000198319">
    <property type="component" value="Unassembled WGS sequence"/>
</dbReference>
<dbReference type="GO" id="GO:0030976">
    <property type="term" value="F:thiamine pyrophosphate binding"/>
    <property type="evidence" value="ECO:0007669"/>
    <property type="project" value="InterPro"/>
</dbReference>
<dbReference type="OrthoDB" id="4494979at2"/>
<feature type="domain" description="Thiamine pyrophosphate enzyme TPP-binding" evidence="12">
    <location>
        <begin position="403"/>
        <end position="555"/>
    </location>
</feature>
<evidence type="ECO:0000256" key="9">
    <source>
        <dbReference type="PIRSR" id="PIRSR036565-2"/>
    </source>
</evidence>
<dbReference type="GO" id="GO:0004737">
    <property type="term" value="F:pyruvate decarboxylase activity"/>
    <property type="evidence" value="ECO:0007669"/>
    <property type="project" value="TreeGrafter"/>
</dbReference>
<dbReference type="EMBL" id="MIKE01000002">
    <property type="protein sequence ID" value="OHT47276.1"/>
    <property type="molecule type" value="Genomic_DNA"/>
</dbReference>
<evidence type="ECO:0000256" key="10">
    <source>
        <dbReference type="RuleBase" id="RU362132"/>
    </source>
</evidence>
<dbReference type="Gene3D" id="3.40.50.1220">
    <property type="entry name" value="TPP-binding domain"/>
    <property type="match status" value="1"/>
</dbReference>
<keyword evidence="8" id="KW-0456">Lyase</keyword>
<evidence type="ECO:0000313" key="16">
    <source>
        <dbReference type="Proteomes" id="UP000180252"/>
    </source>
</evidence>
<protein>
    <submittedName>
        <fullName evidence="14">Thiamine pyrophosphate-binding protein</fullName>
    </submittedName>
</protein>
<comment type="cofactor">
    <cofactor evidence="9">
        <name>Mg(2+)</name>
        <dbReference type="ChEBI" id="CHEBI:18420"/>
    </cofactor>
    <text evidence="9">Binds 1 Mg(2+) per subunit.</text>
</comment>
<dbReference type="SUPFAM" id="SSF52518">
    <property type="entry name" value="Thiamin diphosphate-binding fold (THDP-binding)"/>
    <property type="match status" value="2"/>
</dbReference>
<dbReference type="Pfam" id="PF02776">
    <property type="entry name" value="TPP_enzyme_N"/>
    <property type="match status" value="1"/>
</dbReference>
<dbReference type="PIRSF" id="PIRSF036565">
    <property type="entry name" value="Pyruvt_ip_decrb"/>
    <property type="match status" value="1"/>
</dbReference>
<dbReference type="GO" id="GO:0000949">
    <property type="term" value="P:aromatic amino acid family catabolic process to alcohol via Ehrlich pathway"/>
    <property type="evidence" value="ECO:0007669"/>
    <property type="project" value="TreeGrafter"/>
</dbReference>
<dbReference type="SUPFAM" id="SSF52467">
    <property type="entry name" value="DHS-like NAD/FAD-binding domain"/>
    <property type="match status" value="1"/>
</dbReference>
<evidence type="ECO:0000256" key="1">
    <source>
        <dbReference type="ARBA" id="ARBA00001920"/>
    </source>
</evidence>
<evidence type="ECO:0000259" key="12">
    <source>
        <dbReference type="Pfam" id="PF02775"/>
    </source>
</evidence>
<dbReference type="Gene3D" id="3.40.50.970">
    <property type="match status" value="2"/>
</dbReference>
<name>A0A1S1JDT7_9FLAO</name>
<dbReference type="PANTHER" id="PTHR43452:SF30">
    <property type="entry name" value="PYRUVATE DECARBOXYLASE ISOZYME 1-RELATED"/>
    <property type="match status" value="1"/>
</dbReference>
<evidence type="ECO:0000313" key="17">
    <source>
        <dbReference type="Proteomes" id="UP000198319"/>
    </source>
</evidence>
<feature type="domain" description="Thiamine pyrophosphate enzyme central" evidence="11">
    <location>
        <begin position="208"/>
        <end position="326"/>
    </location>
</feature>
<feature type="binding site" evidence="9">
    <location>
        <position position="449"/>
    </location>
    <ligand>
        <name>Mg(2+)</name>
        <dbReference type="ChEBI" id="CHEBI:18420"/>
    </ligand>
</feature>
<proteinExistence type="inferred from homology"/>
<keyword evidence="4 9" id="KW-0479">Metal-binding</keyword>
<dbReference type="GO" id="GO:0005829">
    <property type="term" value="C:cytosol"/>
    <property type="evidence" value="ECO:0007669"/>
    <property type="project" value="TreeGrafter"/>
</dbReference>
<dbReference type="CDD" id="cd07038">
    <property type="entry name" value="TPP_PYR_PDC_IPDC_like"/>
    <property type="match status" value="1"/>
</dbReference>
<comment type="cofactor">
    <cofactor evidence="1">
        <name>a metal cation</name>
        <dbReference type="ChEBI" id="CHEBI:25213"/>
    </cofactor>
</comment>
<keyword evidence="17" id="KW-1185">Reference proteome</keyword>
<evidence type="ECO:0000256" key="5">
    <source>
        <dbReference type="ARBA" id="ARBA00022793"/>
    </source>
</evidence>
<comment type="similarity">
    <text evidence="3 10">Belongs to the TPP enzyme family.</text>
</comment>
<sequence length="587" mass="65011">MAEQKISVAKYLQIRLEELGLTHLFGIAGNYTAPFLNTILEDKNAKIKIVNDTNEINAGHCTDAYARQNGFAAVAVTYGVGAFTLLNSVAGSYVEHCPVLVINGAPTNKDQQRSLVQGMLASHMTGDMYSNINVFRNVTVAAEQITGSSDAPYKIDAVLNACLLYGRPVYLEVFEDAWRMECNAPVTPLVEKGTSKCRTSARKAAQRVAAMARGKEIIFWGGIEIQRYGIQKEFLDLIETTDTEFVTSILGKSIVSENHRKFRGVFNGKASPKDVKEQFEKAQVKIGLGVWTTGKNLGGFDVWKDDTVLANHSGVRIGASYVANVSLKDFIIFLKEELTKVTFSAYEMYDTEKKLPKSFFVADDSIAKNEKPLLTYDTFFKRINSFINGSHIVVADAGFPLLGAQGIRIAEPNGFVAQASWLSIGYSVPAATGIKCARPDKRPVVFVGDGAFQETCQAISTQNKLKHDTIVFVLDNGIYGIEQMLVNPNPFRGADQVDYDIPDLNSVYDYNEMHRWKYAKLVDVFGGKGFEVNTLDELEDVLQQLDTIKENTIIHVNIPKTSIPEAIAYKTEEPGEDEFLDKDWSLC</sequence>
<evidence type="ECO:0000256" key="7">
    <source>
        <dbReference type="ARBA" id="ARBA00023052"/>
    </source>
</evidence>
<evidence type="ECO:0000256" key="6">
    <source>
        <dbReference type="ARBA" id="ARBA00022842"/>
    </source>
</evidence>
<gene>
    <name evidence="15" type="ORF">B0A71_21865</name>
    <name evidence="14" type="ORF">BHE19_20585</name>
</gene>
<dbReference type="Pfam" id="PF00205">
    <property type="entry name" value="TPP_enzyme_M"/>
    <property type="match status" value="1"/>
</dbReference>
<feature type="domain" description="Thiamine pyrophosphate enzyme N-terminal TPP-binding" evidence="13">
    <location>
        <begin position="8"/>
        <end position="120"/>
    </location>
</feature>
<reference evidence="16" key="1">
    <citation type="submission" date="2016-09" db="EMBL/GenBank/DDBJ databases">
        <authorList>
            <person name="Chen S."/>
            <person name="Walker E."/>
        </authorList>
    </citation>
    <scope>NUCLEOTIDE SEQUENCE [LARGE SCALE GENOMIC DNA]</scope>
    <source>
        <strain evidence="16">MSU</strain>
    </source>
</reference>
<dbReference type="EMBL" id="MUHG01000039">
    <property type="protein sequence ID" value="OXB14289.1"/>
    <property type="molecule type" value="Genomic_DNA"/>
</dbReference>
<comment type="cofactor">
    <cofactor evidence="2">
        <name>thiamine diphosphate</name>
        <dbReference type="ChEBI" id="CHEBI:58937"/>
    </cofactor>
</comment>